<evidence type="ECO:0000256" key="3">
    <source>
        <dbReference type="ARBA" id="ARBA00004418"/>
    </source>
</evidence>
<dbReference type="EC" id="3.5.2.6" evidence="6"/>
<keyword evidence="8 13" id="KW-0732">Signal</keyword>
<dbReference type="PANTHER" id="PTHR42951">
    <property type="entry name" value="METALLO-BETA-LACTAMASE DOMAIN-CONTAINING"/>
    <property type="match status" value="1"/>
</dbReference>
<keyword evidence="9" id="KW-0574">Periplasm</keyword>
<feature type="domain" description="Metallo-beta-lactamase" evidence="14">
    <location>
        <begin position="70"/>
        <end position="242"/>
    </location>
</feature>
<evidence type="ECO:0000313" key="15">
    <source>
        <dbReference type="EMBL" id="GLQ19687.1"/>
    </source>
</evidence>
<evidence type="ECO:0000256" key="6">
    <source>
        <dbReference type="ARBA" id="ARBA00012865"/>
    </source>
</evidence>
<accession>A0ABQ5V0B9</accession>
<dbReference type="InterPro" id="IPR058199">
    <property type="entry name" value="BlaB//VIM/IMP-1"/>
</dbReference>
<dbReference type="SUPFAM" id="SSF56281">
    <property type="entry name" value="Metallo-hydrolase/oxidoreductase"/>
    <property type="match status" value="1"/>
</dbReference>
<comment type="catalytic activity">
    <reaction evidence="1">
        <text>a beta-lactam + H2O = a substituted beta-amino acid</text>
        <dbReference type="Rhea" id="RHEA:20401"/>
        <dbReference type="ChEBI" id="CHEBI:15377"/>
        <dbReference type="ChEBI" id="CHEBI:35627"/>
        <dbReference type="ChEBI" id="CHEBI:140347"/>
        <dbReference type="EC" id="3.5.2.6"/>
    </reaction>
</comment>
<comment type="subunit">
    <text evidence="5">Monomer.</text>
</comment>
<evidence type="ECO:0000256" key="13">
    <source>
        <dbReference type="SAM" id="SignalP"/>
    </source>
</evidence>
<evidence type="ECO:0000256" key="1">
    <source>
        <dbReference type="ARBA" id="ARBA00001526"/>
    </source>
</evidence>
<evidence type="ECO:0000256" key="7">
    <source>
        <dbReference type="ARBA" id="ARBA00022723"/>
    </source>
</evidence>
<comment type="similarity">
    <text evidence="4">Belongs to the metallo-beta-lactamase superfamily. Class-B beta-lactamase family.</text>
</comment>
<sequence length="266" mass="28170">MKRILLLSVVLLASCGSQTEAVTPPATEALAADRFLTELRADYPVTLSPIAEGVWVHTTHYTLPGQAPIPVNGLVVIDGEAVTLIDAAWGELATLSLIDAVREETGLPVTRLVVTHHHADRTQGVDAAEREGLEVFTHPDTPTLAARAGWPVPNTSVAALDAPQSRTRVGKIELAFPGHGHAPDNLIAYLPDSNILYAGCAVRGAESRTLGNTLDADLPLWRESLLWTKATYPNTQTVVPGHGKGANLSLIDATVALIDAELGQAN</sequence>
<organism evidence="15 16">
    <name type="scientific">Algimonas porphyrae</name>
    <dbReference type="NCBI Taxonomy" id="1128113"/>
    <lineage>
        <taxon>Bacteria</taxon>
        <taxon>Pseudomonadati</taxon>
        <taxon>Pseudomonadota</taxon>
        <taxon>Alphaproteobacteria</taxon>
        <taxon>Maricaulales</taxon>
        <taxon>Robiginitomaculaceae</taxon>
        <taxon>Algimonas</taxon>
    </lineage>
</organism>
<reference evidence="15" key="1">
    <citation type="journal article" date="2014" name="Int. J. Syst. Evol. Microbiol.">
        <title>Complete genome of a new Firmicutes species belonging to the dominant human colonic microbiota ('Ruminococcus bicirculans') reveals two chromosomes and a selective capacity to utilize plant glucans.</title>
        <authorList>
            <consortium name="NISC Comparative Sequencing Program"/>
            <person name="Wegmann U."/>
            <person name="Louis P."/>
            <person name="Goesmann A."/>
            <person name="Henrissat B."/>
            <person name="Duncan S.H."/>
            <person name="Flint H.J."/>
        </authorList>
    </citation>
    <scope>NUCLEOTIDE SEQUENCE</scope>
    <source>
        <strain evidence="15">NBRC 108216</strain>
    </source>
</reference>
<reference evidence="15" key="2">
    <citation type="submission" date="2023-01" db="EMBL/GenBank/DDBJ databases">
        <title>Draft genome sequence of Algimonas porphyrae strain NBRC 108216.</title>
        <authorList>
            <person name="Sun Q."/>
            <person name="Mori K."/>
        </authorList>
    </citation>
    <scope>NUCLEOTIDE SEQUENCE</scope>
    <source>
        <strain evidence="15">NBRC 108216</strain>
    </source>
</reference>
<keyword evidence="12" id="KW-0046">Antibiotic resistance</keyword>
<keyword evidence="11" id="KW-0862">Zinc</keyword>
<keyword evidence="16" id="KW-1185">Reference proteome</keyword>
<dbReference type="Gene3D" id="3.60.15.10">
    <property type="entry name" value="Ribonuclease Z/Hydroxyacylglutathione hydrolase-like"/>
    <property type="match status" value="1"/>
</dbReference>
<evidence type="ECO:0000313" key="16">
    <source>
        <dbReference type="Proteomes" id="UP001161390"/>
    </source>
</evidence>
<comment type="caution">
    <text evidence="15">The sequence shown here is derived from an EMBL/GenBank/DDBJ whole genome shotgun (WGS) entry which is preliminary data.</text>
</comment>
<comment type="subcellular location">
    <subcellularLocation>
        <location evidence="3">Periplasm</location>
    </subcellularLocation>
</comment>
<dbReference type="EMBL" id="BSNJ01000001">
    <property type="protein sequence ID" value="GLQ19687.1"/>
    <property type="molecule type" value="Genomic_DNA"/>
</dbReference>
<evidence type="ECO:0000256" key="11">
    <source>
        <dbReference type="ARBA" id="ARBA00022833"/>
    </source>
</evidence>
<evidence type="ECO:0000256" key="12">
    <source>
        <dbReference type="ARBA" id="ARBA00023251"/>
    </source>
</evidence>
<dbReference type="PANTHER" id="PTHR42951:SF4">
    <property type="entry name" value="ACYL-COENZYME A THIOESTERASE MBLAC2"/>
    <property type="match status" value="1"/>
</dbReference>
<keyword evidence="10" id="KW-0378">Hydrolase</keyword>
<feature type="chain" id="PRO_5045355335" description="beta-lactamase" evidence="13">
    <location>
        <begin position="22"/>
        <end position="266"/>
    </location>
</feature>
<dbReference type="InterPro" id="IPR036866">
    <property type="entry name" value="RibonucZ/Hydroxyglut_hydro"/>
</dbReference>
<evidence type="ECO:0000256" key="2">
    <source>
        <dbReference type="ARBA" id="ARBA00001947"/>
    </source>
</evidence>
<proteinExistence type="inferred from homology"/>
<dbReference type="InterPro" id="IPR050855">
    <property type="entry name" value="NDM-1-like"/>
</dbReference>
<evidence type="ECO:0000256" key="5">
    <source>
        <dbReference type="ARBA" id="ARBA00011245"/>
    </source>
</evidence>
<gene>
    <name evidence="15" type="primary">bla</name>
    <name evidence="15" type="ORF">GCM10007854_06420</name>
</gene>
<dbReference type="InterPro" id="IPR001279">
    <property type="entry name" value="Metallo-B-lactamas"/>
</dbReference>
<dbReference type="Pfam" id="PF00753">
    <property type="entry name" value="Lactamase_B"/>
    <property type="match status" value="1"/>
</dbReference>
<comment type="cofactor">
    <cofactor evidence="2">
        <name>Zn(2+)</name>
        <dbReference type="ChEBI" id="CHEBI:29105"/>
    </cofactor>
</comment>
<name>A0ABQ5V0B9_9PROT</name>
<evidence type="ECO:0000256" key="4">
    <source>
        <dbReference type="ARBA" id="ARBA00005250"/>
    </source>
</evidence>
<evidence type="ECO:0000256" key="9">
    <source>
        <dbReference type="ARBA" id="ARBA00022764"/>
    </source>
</evidence>
<dbReference type="RefSeq" id="WP_284369547.1">
    <property type="nucleotide sequence ID" value="NZ_BSNJ01000001.1"/>
</dbReference>
<evidence type="ECO:0000256" key="8">
    <source>
        <dbReference type="ARBA" id="ARBA00022729"/>
    </source>
</evidence>
<evidence type="ECO:0000256" key="10">
    <source>
        <dbReference type="ARBA" id="ARBA00022801"/>
    </source>
</evidence>
<dbReference type="PROSITE" id="PS51257">
    <property type="entry name" value="PROKAR_LIPOPROTEIN"/>
    <property type="match status" value="1"/>
</dbReference>
<dbReference type="Proteomes" id="UP001161390">
    <property type="component" value="Unassembled WGS sequence"/>
</dbReference>
<keyword evidence="7" id="KW-0479">Metal-binding</keyword>
<dbReference type="SMART" id="SM00849">
    <property type="entry name" value="Lactamase_B"/>
    <property type="match status" value="1"/>
</dbReference>
<evidence type="ECO:0000259" key="14">
    <source>
        <dbReference type="SMART" id="SM00849"/>
    </source>
</evidence>
<dbReference type="NCBIfam" id="NF033088">
    <property type="entry name" value="bla_subclass_B1"/>
    <property type="match status" value="1"/>
</dbReference>
<protein>
    <recommendedName>
        <fullName evidence="6">beta-lactamase</fullName>
        <ecNumber evidence="6">3.5.2.6</ecNumber>
    </recommendedName>
</protein>
<feature type="signal peptide" evidence="13">
    <location>
        <begin position="1"/>
        <end position="21"/>
    </location>
</feature>